<proteinExistence type="predicted"/>
<dbReference type="RefSeq" id="WP_271436033.1">
    <property type="nucleotide sequence ID" value="NZ_CP073355.1"/>
</dbReference>
<keyword evidence="2" id="KW-1185">Reference proteome</keyword>
<dbReference type="KEGG" id="taqu:KDW03_03620"/>
<keyword evidence="1" id="KW-0969">Cilium</keyword>
<sequence length="69" mass="7990">MVRVTRLNNTEILINYFQVETIEACPDTVITMMNGDRYVVREKPEEIHAAFRRFLSSMVAEGVRLSKEA</sequence>
<reference evidence="1" key="2">
    <citation type="submission" date="2022-06" db="EMBL/GenBank/DDBJ databases">
        <title>Thermospira aquatica gen. nov., sp. nov.</title>
        <authorList>
            <person name="Ben Ali Gam Z."/>
            <person name="Labat M."/>
        </authorList>
    </citation>
    <scope>NUCLEOTIDE SEQUENCE</scope>
    <source>
        <strain evidence="1">F1F22</strain>
    </source>
</reference>
<keyword evidence="1" id="KW-0966">Cell projection</keyword>
<evidence type="ECO:0000313" key="2">
    <source>
        <dbReference type="Proteomes" id="UP001056539"/>
    </source>
</evidence>
<evidence type="ECO:0000313" key="1">
    <source>
        <dbReference type="EMBL" id="URA10902.1"/>
    </source>
</evidence>
<dbReference type="EMBL" id="CP073355">
    <property type="protein sequence ID" value="URA10902.1"/>
    <property type="molecule type" value="Genomic_DNA"/>
</dbReference>
<protein>
    <submittedName>
        <fullName evidence="1">Flagellar FlbD family protein</fullName>
    </submittedName>
</protein>
<dbReference type="PANTHER" id="PTHR39185">
    <property type="entry name" value="SWARMING MOTILITY PROTEIN SWRD"/>
    <property type="match status" value="1"/>
</dbReference>
<dbReference type="PANTHER" id="PTHR39185:SF1">
    <property type="entry name" value="SWARMING MOTILITY PROTEIN SWRD"/>
    <property type="match status" value="1"/>
</dbReference>
<dbReference type="Proteomes" id="UP001056539">
    <property type="component" value="Chromosome"/>
</dbReference>
<accession>A0AAX3BEX2</accession>
<reference evidence="1" key="1">
    <citation type="submission" date="2021-04" db="EMBL/GenBank/DDBJ databases">
        <authorList>
            <person name="Postec A."/>
        </authorList>
    </citation>
    <scope>NUCLEOTIDE SEQUENCE</scope>
    <source>
        <strain evidence="1">F1F22</strain>
    </source>
</reference>
<organism evidence="1 2">
    <name type="scientific">Thermospira aquatica</name>
    <dbReference type="NCBI Taxonomy" id="2828656"/>
    <lineage>
        <taxon>Bacteria</taxon>
        <taxon>Pseudomonadati</taxon>
        <taxon>Spirochaetota</taxon>
        <taxon>Spirochaetia</taxon>
        <taxon>Brevinematales</taxon>
        <taxon>Thermospiraceae</taxon>
        <taxon>Thermospira</taxon>
    </lineage>
</organism>
<dbReference type="InterPro" id="IPR009384">
    <property type="entry name" value="SwrD-like"/>
</dbReference>
<keyword evidence="1" id="KW-0282">Flagellum</keyword>
<gene>
    <name evidence="1" type="ORF">KDW03_03620</name>
</gene>
<dbReference type="AlphaFoldDB" id="A0AAX3BEX2"/>
<name>A0AAX3BEX2_9SPIR</name>
<dbReference type="Pfam" id="PF06289">
    <property type="entry name" value="FlbD"/>
    <property type="match status" value="1"/>
</dbReference>